<proteinExistence type="predicted"/>
<name>A0A2N4U5E9_9BURK</name>
<reference evidence="1 2" key="1">
    <citation type="submission" date="2017-10" db="EMBL/GenBank/DDBJ databases">
        <title>Two draft genome sequences of Pusillimonas sp. strains isolated from a nitrate- and radionuclide-contaminated groundwater in Russia.</title>
        <authorList>
            <person name="Grouzdev D.S."/>
            <person name="Tourova T.P."/>
            <person name="Goeva M.A."/>
            <person name="Babich T.L."/>
            <person name="Sokolova D.S."/>
            <person name="Abdullin R."/>
            <person name="Poltaraus A.B."/>
            <person name="Toshchakov S.V."/>
            <person name="Nazina T.N."/>
        </authorList>
    </citation>
    <scope>NUCLEOTIDE SEQUENCE [LARGE SCALE GENOMIC DNA]</scope>
    <source>
        <strain evidence="1 2">JR1/69-3-13</strain>
    </source>
</reference>
<dbReference type="AlphaFoldDB" id="A0A2N4U5E9"/>
<sequence length="61" mass="6472">MRPDGVASHYSSCGFINAIDAASGSGFTATSGTYTAQRCRDIASCPLSNDTQREFDTPAFF</sequence>
<evidence type="ECO:0000313" key="2">
    <source>
        <dbReference type="Proteomes" id="UP000234190"/>
    </source>
</evidence>
<keyword evidence="2" id="KW-1185">Reference proteome</keyword>
<evidence type="ECO:0000313" key="1">
    <source>
        <dbReference type="EMBL" id="PLC50248.1"/>
    </source>
</evidence>
<organism evidence="1 2">
    <name type="scientific">Pollutimonas subterranea</name>
    <dbReference type="NCBI Taxonomy" id="2045210"/>
    <lineage>
        <taxon>Bacteria</taxon>
        <taxon>Pseudomonadati</taxon>
        <taxon>Pseudomonadota</taxon>
        <taxon>Betaproteobacteria</taxon>
        <taxon>Burkholderiales</taxon>
        <taxon>Alcaligenaceae</taxon>
        <taxon>Pollutimonas</taxon>
    </lineage>
</organism>
<comment type="caution">
    <text evidence="1">The sequence shown here is derived from an EMBL/GenBank/DDBJ whole genome shotgun (WGS) entry which is preliminary data.</text>
</comment>
<dbReference type="Proteomes" id="UP000234190">
    <property type="component" value="Unassembled WGS sequence"/>
</dbReference>
<protein>
    <submittedName>
        <fullName evidence="1">Uncharacterized protein</fullName>
    </submittedName>
</protein>
<accession>A0A2N4U5E9</accession>
<dbReference type="EMBL" id="PDNW01000006">
    <property type="protein sequence ID" value="PLC50248.1"/>
    <property type="molecule type" value="Genomic_DNA"/>
</dbReference>
<gene>
    <name evidence="1" type="ORF">CR159_09630</name>
</gene>